<protein>
    <recommendedName>
        <fullName evidence="1">RNase H type-1 domain-containing protein</fullName>
    </recommendedName>
</protein>
<evidence type="ECO:0000259" key="1">
    <source>
        <dbReference type="Pfam" id="PF13456"/>
    </source>
</evidence>
<keyword evidence="3" id="KW-1185">Reference proteome</keyword>
<dbReference type="GO" id="GO:0003676">
    <property type="term" value="F:nucleic acid binding"/>
    <property type="evidence" value="ECO:0007669"/>
    <property type="project" value="InterPro"/>
</dbReference>
<feature type="non-terminal residue" evidence="2">
    <location>
        <position position="1"/>
    </location>
</feature>
<organism evidence="2 3">
    <name type="scientific">Mucuna pruriens</name>
    <name type="common">Velvet bean</name>
    <name type="synonym">Dolichos pruriens</name>
    <dbReference type="NCBI Taxonomy" id="157652"/>
    <lineage>
        <taxon>Eukaryota</taxon>
        <taxon>Viridiplantae</taxon>
        <taxon>Streptophyta</taxon>
        <taxon>Embryophyta</taxon>
        <taxon>Tracheophyta</taxon>
        <taxon>Spermatophyta</taxon>
        <taxon>Magnoliopsida</taxon>
        <taxon>eudicotyledons</taxon>
        <taxon>Gunneridae</taxon>
        <taxon>Pentapetalae</taxon>
        <taxon>rosids</taxon>
        <taxon>fabids</taxon>
        <taxon>Fabales</taxon>
        <taxon>Fabaceae</taxon>
        <taxon>Papilionoideae</taxon>
        <taxon>50 kb inversion clade</taxon>
        <taxon>NPAAA clade</taxon>
        <taxon>indigoferoid/millettioid clade</taxon>
        <taxon>Phaseoleae</taxon>
        <taxon>Mucuna</taxon>
    </lineage>
</organism>
<dbReference type="Gene3D" id="3.30.420.10">
    <property type="entry name" value="Ribonuclease H-like superfamily/Ribonuclease H"/>
    <property type="match status" value="1"/>
</dbReference>
<dbReference type="GO" id="GO:0004523">
    <property type="term" value="F:RNA-DNA hybrid ribonuclease activity"/>
    <property type="evidence" value="ECO:0007669"/>
    <property type="project" value="InterPro"/>
</dbReference>
<proteinExistence type="predicted"/>
<dbReference type="EMBL" id="QJKJ01015114">
    <property type="protein sequence ID" value="RDX63044.1"/>
    <property type="molecule type" value="Genomic_DNA"/>
</dbReference>
<dbReference type="InterPro" id="IPR036397">
    <property type="entry name" value="RNaseH_sf"/>
</dbReference>
<gene>
    <name evidence="2" type="ORF">CR513_58562</name>
</gene>
<dbReference type="PANTHER" id="PTHR37984">
    <property type="entry name" value="PROTEIN CBG26694"/>
    <property type="match status" value="1"/>
</dbReference>
<dbReference type="Proteomes" id="UP000257109">
    <property type="component" value="Unassembled WGS sequence"/>
</dbReference>
<dbReference type="OrthoDB" id="1431288at2759"/>
<dbReference type="InterPro" id="IPR043502">
    <property type="entry name" value="DNA/RNA_pol_sf"/>
</dbReference>
<dbReference type="InterPro" id="IPR002156">
    <property type="entry name" value="RNaseH_domain"/>
</dbReference>
<dbReference type="SUPFAM" id="SSF56672">
    <property type="entry name" value="DNA/RNA polymerases"/>
    <property type="match status" value="1"/>
</dbReference>
<sequence length="132" mass="15152">MHPSNESKTMFTTDEVLREHQLKLNSDKCFFGVKAKKFLGFLLTKQRIEANPKKSEAMIRMRSLKNVKEVQQLAGRITPLARFLSQMSNNKAEYEALLVKMRLARELGAKVLVTKSNSQLVTKQVNYDYQAS</sequence>
<feature type="domain" description="RNase H type-1" evidence="1">
    <location>
        <begin position="83"/>
        <end position="127"/>
    </location>
</feature>
<dbReference type="PANTHER" id="PTHR37984:SF9">
    <property type="entry name" value="INTEGRASE CATALYTIC DOMAIN-CONTAINING PROTEIN"/>
    <property type="match status" value="1"/>
</dbReference>
<dbReference type="Pfam" id="PF13456">
    <property type="entry name" value="RVT_3"/>
    <property type="match status" value="1"/>
</dbReference>
<dbReference type="InterPro" id="IPR043128">
    <property type="entry name" value="Rev_trsase/Diguanyl_cyclase"/>
</dbReference>
<reference evidence="2" key="1">
    <citation type="submission" date="2018-05" db="EMBL/GenBank/DDBJ databases">
        <title>Draft genome of Mucuna pruriens seed.</title>
        <authorList>
            <person name="Nnadi N.E."/>
            <person name="Vos R."/>
            <person name="Hasami M.H."/>
            <person name="Devisetty U.K."/>
            <person name="Aguiy J.C."/>
        </authorList>
    </citation>
    <scope>NUCLEOTIDE SEQUENCE [LARGE SCALE GENOMIC DNA]</scope>
    <source>
        <strain evidence="2">JCA_2017</strain>
    </source>
</reference>
<dbReference type="InterPro" id="IPR050951">
    <property type="entry name" value="Retrovirus_Pol_polyprotein"/>
</dbReference>
<accession>A0A371EAL7</accession>
<evidence type="ECO:0000313" key="3">
    <source>
        <dbReference type="Proteomes" id="UP000257109"/>
    </source>
</evidence>
<dbReference type="AlphaFoldDB" id="A0A371EAL7"/>
<evidence type="ECO:0000313" key="2">
    <source>
        <dbReference type="EMBL" id="RDX63044.1"/>
    </source>
</evidence>
<comment type="caution">
    <text evidence="2">The sequence shown here is derived from an EMBL/GenBank/DDBJ whole genome shotgun (WGS) entry which is preliminary data.</text>
</comment>
<name>A0A371EAL7_MUCPR</name>
<dbReference type="Gene3D" id="3.30.70.270">
    <property type="match status" value="1"/>
</dbReference>